<protein>
    <submittedName>
        <fullName evidence="1">Uncharacterized protein</fullName>
    </submittedName>
</protein>
<accession>A0A2H3NLT9</accession>
<evidence type="ECO:0000313" key="1">
    <source>
        <dbReference type="EMBL" id="PEN07020.1"/>
    </source>
</evidence>
<dbReference type="Proteomes" id="UP000221024">
    <property type="component" value="Unassembled WGS sequence"/>
</dbReference>
<sequence>MRRPYPPFLTGLFVIVFSMLGATEPLPASARSIQAQTCDESFADQQLSTADRLINQNNYSGAIRLINTALRECSIGRVQDALVEAYSSWHSYVQQAPSGSPSFLQSVTTNDYLANRGAFGGRITSTLETWVGRLHDNESYGEAHRYCTRYGAYSDRTFRLNYLCGSSAYRTENHEEAIAAYETIINDWNGDQSYVTWDDAASDLKELYMITTEFDDAFDIAKRLAIRTPTPENVLTSLITVRGQMLSPIAKHGNVLFGGVTSDAVVSHVRSEMQRIRFPDFVVGIYLMTRDARSDVIFYDSGTIAPPSTNDLERLSGNVTMLESSENPDEAWLISPVDAGYFVLQFESRTSSDENALLEGLLADIQNNERWQRMVSEQLSRSYAATGSAVATLIGGAYLGGEPLANFGPLFEESSALLYFAVQDPEGEVIHSEQFSRGGLEYGGDLWERTTTTPALYHHKTRYAGRRAYEVVWPNYQDDEWAGVVRVGIRNN</sequence>
<organism evidence="1 2">
    <name type="scientific">Longimonas halophila</name>
    <dbReference type="NCBI Taxonomy" id="1469170"/>
    <lineage>
        <taxon>Bacteria</taxon>
        <taxon>Pseudomonadati</taxon>
        <taxon>Rhodothermota</taxon>
        <taxon>Rhodothermia</taxon>
        <taxon>Rhodothermales</taxon>
        <taxon>Salisaetaceae</taxon>
        <taxon>Longimonas</taxon>
    </lineage>
</organism>
<comment type="caution">
    <text evidence="1">The sequence shown here is derived from an EMBL/GenBank/DDBJ whole genome shotgun (WGS) entry which is preliminary data.</text>
</comment>
<evidence type="ECO:0000313" key="2">
    <source>
        <dbReference type="Proteomes" id="UP000221024"/>
    </source>
</evidence>
<dbReference type="AlphaFoldDB" id="A0A2H3NLT9"/>
<dbReference type="RefSeq" id="WP_098062048.1">
    <property type="nucleotide sequence ID" value="NZ_PDEP01000006.1"/>
</dbReference>
<dbReference type="EMBL" id="PDEP01000006">
    <property type="protein sequence ID" value="PEN07020.1"/>
    <property type="molecule type" value="Genomic_DNA"/>
</dbReference>
<gene>
    <name evidence="1" type="ORF">CRI93_07725</name>
</gene>
<dbReference type="Gene3D" id="1.25.40.10">
    <property type="entry name" value="Tetratricopeptide repeat domain"/>
    <property type="match status" value="1"/>
</dbReference>
<keyword evidence="2" id="KW-1185">Reference proteome</keyword>
<reference evidence="1 2" key="1">
    <citation type="submission" date="2017-10" db="EMBL/GenBank/DDBJ databases">
        <title>Draft genome of Longimonas halophila.</title>
        <authorList>
            <person name="Goh K.M."/>
            <person name="Shamsir M.S."/>
            <person name="Lim S.W."/>
        </authorList>
    </citation>
    <scope>NUCLEOTIDE SEQUENCE [LARGE SCALE GENOMIC DNA]</scope>
    <source>
        <strain evidence="1 2">KCTC 42399</strain>
    </source>
</reference>
<dbReference type="InterPro" id="IPR011990">
    <property type="entry name" value="TPR-like_helical_dom_sf"/>
</dbReference>
<proteinExistence type="predicted"/>
<dbReference type="OrthoDB" id="1491598at2"/>
<name>A0A2H3NLT9_9BACT</name>